<evidence type="ECO:0000256" key="1">
    <source>
        <dbReference type="SAM" id="MobiDB-lite"/>
    </source>
</evidence>
<name>A0A3N2PL94_SODAK</name>
<evidence type="ECO:0000313" key="2">
    <source>
        <dbReference type="EMBL" id="ROT35298.1"/>
    </source>
</evidence>
<sequence>MEESHIDFVDRAVERIEPEWGMGGANDNECNTKYFVRTATDVENKGFGRGPDPKLNELRESNTRPPKCRERACRTGAAFAITERPNPVELNKLVIQAFDHQTSLKTEVATCHALQRRLSRSVATNLKSQQTGGHTKSAVFSSRPSINWRSDKSKEAGNVDDLKGRRKMNPTQPLFRPLVTPAISIQSMNKDEFLLSWTDAQSEKRFLSSILRRECRSVPDPWPGWPSVEGAPDIAPE</sequence>
<dbReference type="AlphaFoldDB" id="A0A3N2PL94"/>
<proteinExistence type="predicted"/>
<accession>A0A3N2PL94</accession>
<feature type="compositionally biased region" description="Basic and acidic residues" evidence="1">
    <location>
        <begin position="149"/>
        <end position="163"/>
    </location>
</feature>
<organism evidence="2 3">
    <name type="scientific">Sodiomyces alkalinus (strain CBS 110278 / VKM F-3762 / F11)</name>
    <name type="common">Alkaliphilic filamentous fungus</name>
    <dbReference type="NCBI Taxonomy" id="1314773"/>
    <lineage>
        <taxon>Eukaryota</taxon>
        <taxon>Fungi</taxon>
        <taxon>Dikarya</taxon>
        <taxon>Ascomycota</taxon>
        <taxon>Pezizomycotina</taxon>
        <taxon>Sordariomycetes</taxon>
        <taxon>Hypocreomycetidae</taxon>
        <taxon>Glomerellales</taxon>
        <taxon>Plectosphaerellaceae</taxon>
        <taxon>Sodiomyces</taxon>
    </lineage>
</organism>
<dbReference type="EMBL" id="ML119061">
    <property type="protein sequence ID" value="ROT35298.1"/>
    <property type="molecule type" value="Genomic_DNA"/>
</dbReference>
<feature type="region of interest" description="Disordered" evidence="1">
    <location>
        <begin position="148"/>
        <end position="173"/>
    </location>
</feature>
<evidence type="ECO:0000313" key="3">
    <source>
        <dbReference type="Proteomes" id="UP000272025"/>
    </source>
</evidence>
<protein>
    <submittedName>
        <fullName evidence="2">Uncharacterized protein</fullName>
    </submittedName>
</protein>
<dbReference type="RefSeq" id="XP_028463104.1">
    <property type="nucleotide sequence ID" value="XM_028614531.1"/>
</dbReference>
<dbReference type="GeneID" id="39583009"/>
<gene>
    <name evidence="2" type="ORF">SODALDRAFT_363113</name>
</gene>
<dbReference type="Proteomes" id="UP000272025">
    <property type="component" value="Unassembled WGS sequence"/>
</dbReference>
<reference evidence="2 3" key="1">
    <citation type="journal article" date="2018" name="Mol. Ecol.">
        <title>The obligate alkalophilic soda-lake fungus Sodiomyces alkalinus has shifted to a protein diet.</title>
        <authorList>
            <person name="Grum-Grzhimaylo A.A."/>
            <person name="Falkoski D.L."/>
            <person name="van den Heuvel J."/>
            <person name="Valero-Jimenez C.A."/>
            <person name="Min B."/>
            <person name="Choi I.G."/>
            <person name="Lipzen A."/>
            <person name="Daum C.G."/>
            <person name="Aanen D.K."/>
            <person name="Tsang A."/>
            <person name="Henrissat B."/>
            <person name="Bilanenko E.N."/>
            <person name="de Vries R.P."/>
            <person name="van Kan J.A.L."/>
            <person name="Grigoriev I.V."/>
            <person name="Debets A.J.M."/>
        </authorList>
    </citation>
    <scope>NUCLEOTIDE SEQUENCE [LARGE SCALE GENOMIC DNA]</scope>
    <source>
        <strain evidence="2 3">F11</strain>
    </source>
</reference>
<keyword evidence="3" id="KW-1185">Reference proteome</keyword>